<dbReference type="EMBL" id="UFXS01000001">
    <property type="protein sequence ID" value="STD58581.1"/>
    <property type="molecule type" value="Genomic_DNA"/>
</dbReference>
<evidence type="ECO:0000313" key="2">
    <source>
        <dbReference type="Proteomes" id="UP000254737"/>
    </source>
</evidence>
<sequence length="413" mass="48388">MIVIKDNRITVFEHDKLFFNLKNDKEKQLHDALELYHGNYTPFFKLIRNGVQFNENVGVIQIGKITIEVLPKVDKSGEEKWRNLLIGMIKTVWGFDVKSTGCSSLKLKSNSMLELYFELFISEVEYLLHRGLIKRYRKNEGNQTSLKGALQFSKHISQNLVHKERFYVKYTQYSNEHTIHEILFKTIKLLANLNSNPQLKGRIGSLSLNFPEMGEIKVNESTFNKIVLDRKNQHYQTALEIAKLLLLNYHPDVSKGRNDVLALMFDMNSLWEQFILVTLKRKLKTHNVTSQVTKSFWKPDSGYSSKMRPDIILKCKENHQIFVLDTKWKNLNGYNPSPEDLRQMYVYHRFYQAKKVALVYPSDQHSIQKGNYFSSENHLEMSDKECSIMQIATASDIKVWQEEIVNRIKILLD</sequence>
<reference evidence="1 2" key="1">
    <citation type="submission" date="2018-06" db="EMBL/GenBank/DDBJ databases">
        <authorList>
            <consortium name="Pathogen Informatics"/>
            <person name="Doyle S."/>
        </authorList>
    </citation>
    <scope>NUCLEOTIDE SEQUENCE [LARGE SCALE GENOMIC DNA]</scope>
    <source>
        <strain evidence="1 2">NCTC13456</strain>
    </source>
</reference>
<accession>A0A376GEK7</accession>
<protein>
    <submittedName>
        <fullName evidence="1">5-methylcytosine-specific restriction enzyme subunit McrC</fullName>
    </submittedName>
</protein>
<dbReference type="InterPro" id="IPR019292">
    <property type="entry name" value="McrC"/>
</dbReference>
<dbReference type="OrthoDB" id="307209at2"/>
<dbReference type="PANTHER" id="PTHR38733:SF1">
    <property type="entry name" value="TYPE IV METHYL-DIRECTED RESTRICTION ENZYME ECOKMCRBC"/>
    <property type="match status" value="1"/>
</dbReference>
<proteinExistence type="predicted"/>
<dbReference type="Pfam" id="PF10117">
    <property type="entry name" value="McrBC"/>
    <property type="match status" value="1"/>
</dbReference>
<dbReference type="InterPro" id="IPR011604">
    <property type="entry name" value="PDDEXK-like_dom_sf"/>
</dbReference>
<dbReference type="STRING" id="343874.GCA_000805695_00047"/>
<name>A0A376GEK7_9FLAO</name>
<dbReference type="RefSeq" id="WP_038330357.1">
    <property type="nucleotide sequence ID" value="NZ_JSYQ01000001.1"/>
</dbReference>
<dbReference type="REBASE" id="430774">
    <property type="entry name" value="Efa13456McrBCP"/>
</dbReference>
<dbReference type="AlphaFoldDB" id="A0A376GEK7"/>
<dbReference type="Gene3D" id="3.90.320.10">
    <property type="match status" value="1"/>
</dbReference>
<organism evidence="1 2">
    <name type="scientific">Empedobacter falsenii</name>
    <dbReference type="NCBI Taxonomy" id="343874"/>
    <lineage>
        <taxon>Bacteria</taxon>
        <taxon>Pseudomonadati</taxon>
        <taxon>Bacteroidota</taxon>
        <taxon>Flavobacteriia</taxon>
        <taxon>Flavobacteriales</taxon>
        <taxon>Weeksellaceae</taxon>
        <taxon>Empedobacter</taxon>
    </lineage>
</organism>
<dbReference type="PANTHER" id="PTHR38733">
    <property type="entry name" value="PROTEIN MCRC"/>
    <property type="match status" value="1"/>
</dbReference>
<dbReference type="Proteomes" id="UP000254737">
    <property type="component" value="Unassembled WGS sequence"/>
</dbReference>
<gene>
    <name evidence="1" type="ORF">NCTC13456_02205</name>
</gene>
<evidence type="ECO:0000313" key="1">
    <source>
        <dbReference type="EMBL" id="STD58581.1"/>
    </source>
</evidence>